<feature type="compositionally biased region" description="Polar residues" evidence="1">
    <location>
        <begin position="568"/>
        <end position="595"/>
    </location>
</feature>
<comment type="caution">
    <text evidence="3">The sequence shown here is derived from an EMBL/GenBank/DDBJ whole genome shotgun (WGS) entry which is preliminary data.</text>
</comment>
<dbReference type="PANTHER" id="PTHR12460:SF40">
    <property type="entry name" value="REGULATION OF NUCLEAR PRE-MRNA DOMAIN-CONTAINING PROTEIN 2"/>
    <property type="match status" value="1"/>
</dbReference>
<dbReference type="Pfam" id="PF16566">
    <property type="entry name" value="CREPT"/>
    <property type="match status" value="1"/>
</dbReference>
<feature type="compositionally biased region" description="Polar residues" evidence="1">
    <location>
        <begin position="518"/>
        <end position="532"/>
    </location>
</feature>
<feature type="region of interest" description="Disordered" evidence="1">
    <location>
        <begin position="140"/>
        <end position="186"/>
    </location>
</feature>
<evidence type="ECO:0000256" key="1">
    <source>
        <dbReference type="SAM" id="MobiDB-lite"/>
    </source>
</evidence>
<protein>
    <recommendedName>
        <fullName evidence="2">CID domain-containing protein</fullName>
    </recommendedName>
</protein>
<feature type="compositionally biased region" description="Polar residues" evidence="1">
    <location>
        <begin position="773"/>
        <end position="802"/>
    </location>
</feature>
<feature type="compositionally biased region" description="Basic and acidic residues" evidence="1">
    <location>
        <begin position="142"/>
        <end position="175"/>
    </location>
</feature>
<evidence type="ECO:0000313" key="4">
    <source>
        <dbReference type="Proteomes" id="UP001217089"/>
    </source>
</evidence>
<sequence length="1092" mass="121874">MASPKTSEENIERKMQAVSNTQDSVQSLSLWIIHHKSQHKRIVDVWYKVIKKSSTKHKLTLFNVCNDVVQNGKRKHAAVYVDTFRDILKDAIVYVGEEKIKSNVERILNIWKERNVFPASFVSELQETLASAKAKAKVSTSKVKESSHVKEVPPSKVKDTSTKVKDTSTKVKDTKSTSALASPKASKTPINPKILAEFKPQKVIDKINNFKRLEGEVELKGKQLSNLKLDASSIEAIKQLKDKAHGKQFSQQFEDSCFKLEDFVTSIEKEIEEQQSMIEVLEQSEMFYDEQYREAKIVANAYKNFGTRINNLKKKLDDLKESLPSPIPSPSSDAPSPGNTPPDAELEMNETVDMDLDDEDSTSPSNIIVVKHSKRKVANTITVNCIPQPIPSVLDIGLAGKAAAFPSKDSSSNKTSNSTSGIQYIQTVGGSKSLTSTGKCVENALESRIAKMIPTLQPLNQHHDPRQHESEPAVYNPPPKKHSSITSLQSAEHGEGTPTKDEGSSTPVMDEKPESPPNDRNSVPPSSKSQNPIDFLTQILSKTSKSSQGSSNFLQNLSLLTSTVKTQYQQQKEANSHQGTGSSSPSLEQQSTPPNSWAEWKAQRQPSPSQISSPSEHQMAANRDQHIPAFNQSTSQPQEISPQKIPTLQGNAQQQITPVLAPSQQPILQQPPLSIGQIGQPHNPALVQPVLRPPQIQPPYQQAPPPQIPYRHDVPVPPMMPGGQVPVAGWTMPLPPQGFPMPGYLGPPPPGQAPQLGSPPWGPTIPQQPEVKVSTSDQEMSDDQTTSPGLKSPPISQVSNQPKGILRNRKSSLREVPLTPDPIEAAREFSGGLESDLKPRPPSEPPSPTESGKSKLGRQNSDNVNIVDDHKEFMEKLKRKTTGNSNLIAPPIVDFPDEEMKLKQQVYTKNPTRPNLTTITPIDLDDKHDEKETEEEERERKNFTELSADESEELPIQTIKSVVTKGPQSMETSSSGENEGAPIKTIDSTVRTKIDMQGDHNNQDKYHDSDRKKYDSAHHGHRSEHYTDYYRSESHNHRDRHDSYRHHRDRPYYDPYQSRGDFYRDRYGAQVPRGYPDYYSGRRYQRHHWQVL</sequence>
<dbReference type="PROSITE" id="PS51391">
    <property type="entry name" value="CID"/>
    <property type="match status" value="1"/>
</dbReference>
<dbReference type="Gene3D" id="1.25.40.90">
    <property type="match status" value="1"/>
</dbReference>
<feature type="region of interest" description="Disordered" evidence="1">
    <location>
        <begin position="459"/>
        <end position="551"/>
    </location>
</feature>
<dbReference type="CDD" id="cd16981">
    <property type="entry name" value="CID_RPRD_like"/>
    <property type="match status" value="1"/>
</dbReference>
<feature type="domain" description="CID" evidence="2">
    <location>
        <begin position="3"/>
        <end position="133"/>
    </location>
</feature>
<dbReference type="InterPro" id="IPR006569">
    <property type="entry name" value="CID_dom"/>
</dbReference>
<dbReference type="Pfam" id="PF04818">
    <property type="entry name" value="CID"/>
    <property type="match status" value="1"/>
</dbReference>
<dbReference type="EMBL" id="JARBDR010000903">
    <property type="protein sequence ID" value="KAJ8304568.1"/>
    <property type="molecule type" value="Genomic_DNA"/>
</dbReference>
<feature type="region of interest" description="Disordered" evidence="1">
    <location>
        <begin position="568"/>
        <end position="620"/>
    </location>
</feature>
<proteinExistence type="predicted"/>
<feature type="compositionally biased region" description="Pro residues" evidence="1">
    <location>
        <begin position="741"/>
        <end position="752"/>
    </location>
</feature>
<evidence type="ECO:0000259" key="2">
    <source>
        <dbReference type="PROSITE" id="PS51391"/>
    </source>
</evidence>
<dbReference type="PANTHER" id="PTHR12460">
    <property type="entry name" value="CYCLIN-DEPENDENT KINASE INHIBITOR-RELATED PROTEIN"/>
    <property type="match status" value="1"/>
</dbReference>
<dbReference type="SUPFAM" id="SSF48464">
    <property type="entry name" value="ENTH/VHS domain"/>
    <property type="match status" value="1"/>
</dbReference>
<reference evidence="3 4" key="1">
    <citation type="submission" date="2022-12" db="EMBL/GenBank/DDBJ databases">
        <title>Chromosome-level genome of Tegillarca granosa.</title>
        <authorList>
            <person name="Kim J."/>
        </authorList>
    </citation>
    <scope>NUCLEOTIDE SEQUENCE [LARGE SCALE GENOMIC DNA]</scope>
    <source>
        <strain evidence="3">Teg-2019</strain>
        <tissue evidence="3">Adductor muscle</tissue>
    </source>
</reference>
<dbReference type="InterPro" id="IPR008942">
    <property type="entry name" value="ENTH_VHS"/>
</dbReference>
<feature type="region of interest" description="Disordered" evidence="1">
    <location>
        <begin position="741"/>
        <end position="867"/>
    </location>
</feature>
<dbReference type="Proteomes" id="UP001217089">
    <property type="component" value="Unassembled WGS sequence"/>
</dbReference>
<feature type="compositionally biased region" description="Low complexity" evidence="1">
    <location>
        <begin position="603"/>
        <end position="615"/>
    </location>
</feature>
<dbReference type="Gene3D" id="6.10.250.2560">
    <property type="match status" value="1"/>
</dbReference>
<feature type="compositionally biased region" description="Basic and acidic residues" evidence="1">
    <location>
        <begin position="461"/>
        <end position="471"/>
    </location>
</feature>
<organism evidence="3 4">
    <name type="scientific">Tegillarca granosa</name>
    <name type="common">Malaysian cockle</name>
    <name type="synonym">Anadara granosa</name>
    <dbReference type="NCBI Taxonomy" id="220873"/>
    <lineage>
        <taxon>Eukaryota</taxon>
        <taxon>Metazoa</taxon>
        <taxon>Spiralia</taxon>
        <taxon>Lophotrochozoa</taxon>
        <taxon>Mollusca</taxon>
        <taxon>Bivalvia</taxon>
        <taxon>Autobranchia</taxon>
        <taxon>Pteriomorphia</taxon>
        <taxon>Arcoida</taxon>
        <taxon>Arcoidea</taxon>
        <taxon>Arcidae</taxon>
        <taxon>Tegillarca</taxon>
    </lineage>
</organism>
<dbReference type="InterPro" id="IPR032337">
    <property type="entry name" value="RPRD1A/B_C"/>
</dbReference>
<evidence type="ECO:0000313" key="3">
    <source>
        <dbReference type="EMBL" id="KAJ8304568.1"/>
    </source>
</evidence>
<feature type="compositionally biased region" description="Basic and acidic residues" evidence="1">
    <location>
        <begin position="492"/>
        <end position="514"/>
    </location>
</feature>
<feature type="compositionally biased region" description="Basic and acidic residues" evidence="1">
    <location>
        <begin position="990"/>
        <end position="1042"/>
    </location>
</feature>
<accession>A0ABQ9EH10</accession>
<feature type="compositionally biased region" description="Polar residues" evidence="1">
    <location>
        <begin position="958"/>
        <end position="977"/>
    </location>
</feature>
<feature type="region of interest" description="Disordered" evidence="1">
    <location>
        <begin position="320"/>
        <end position="346"/>
    </location>
</feature>
<feature type="region of interest" description="Disordered" evidence="1">
    <location>
        <begin position="906"/>
        <end position="1059"/>
    </location>
</feature>
<keyword evidence="4" id="KW-1185">Reference proteome</keyword>
<feature type="compositionally biased region" description="Low complexity" evidence="1">
    <location>
        <begin position="541"/>
        <end position="551"/>
    </location>
</feature>
<dbReference type="SMART" id="SM00582">
    <property type="entry name" value="RPR"/>
    <property type="match status" value="1"/>
</dbReference>
<gene>
    <name evidence="3" type="ORF">KUTeg_018151</name>
</gene>
<feature type="compositionally biased region" description="Polar residues" evidence="1">
    <location>
        <begin position="906"/>
        <end position="920"/>
    </location>
</feature>
<name>A0ABQ9EH10_TEGGR</name>